<comment type="caution">
    <text evidence="1">The sequence shown here is derived from an EMBL/GenBank/DDBJ whole genome shotgun (WGS) entry which is preliminary data.</text>
</comment>
<protein>
    <submittedName>
        <fullName evidence="1">Uncharacterized protein</fullName>
    </submittedName>
</protein>
<dbReference type="RefSeq" id="WP_256606365.1">
    <property type="nucleotide sequence ID" value="NZ_JANIBL010000016.1"/>
</dbReference>
<proteinExistence type="predicted"/>
<evidence type="ECO:0000313" key="2">
    <source>
        <dbReference type="Proteomes" id="UP001524570"/>
    </source>
</evidence>
<accession>A0ABT1TR13</accession>
<gene>
    <name evidence="1" type="ORF">NP589_07200</name>
</gene>
<name>A0ABT1TR13_9GAMM</name>
<dbReference type="EMBL" id="JANIBL010000016">
    <property type="protein sequence ID" value="MCQ8117206.1"/>
    <property type="molecule type" value="Genomic_DNA"/>
</dbReference>
<sequence>MEAFNPELRHEAGSGFFMAKSMNSPKFILISFTDSCEPTHLLTVEILSDYALFLKKMVSLAFDYVGFTRDGGFAAVASVYRALKQVMLNVRVFITENTEMTDFILWASNRAIALDHQNRDSLAQWLINHKYTLNEKGDLVITDDDNPIASMQIRAVERCLQKLLKLLPPDLLIL</sequence>
<keyword evidence="2" id="KW-1185">Reference proteome</keyword>
<dbReference type="Proteomes" id="UP001524570">
    <property type="component" value="Unassembled WGS sequence"/>
</dbReference>
<organism evidence="1 2">
    <name type="scientific">Methylomonas rosea</name>
    <dbReference type="NCBI Taxonomy" id="2952227"/>
    <lineage>
        <taxon>Bacteria</taxon>
        <taxon>Pseudomonadati</taxon>
        <taxon>Pseudomonadota</taxon>
        <taxon>Gammaproteobacteria</taxon>
        <taxon>Methylococcales</taxon>
        <taxon>Methylococcaceae</taxon>
        <taxon>Methylomonas</taxon>
    </lineage>
</organism>
<reference evidence="1 2" key="1">
    <citation type="submission" date="2022-07" db="EMBL/GenBank/DDBJ databases">
        <title>Methylomonas rivi sp. nov., Methylomonas rosea sp. nov., Methylomonas aureus sp. nov. and Methylomonas subterranea sp. nov., four novel methanotrophs isolated from a freshwater creek and the deep terrestrial subsurface.</title>
        <authorList>
            <person name="Abin C."/>
            <person name="Sankaranarayanan K."/>
            <person name="Garner C."/>
            <person name="Sindelar R."/>
            <person name="Kotary K."/>
            <person name="Garner R."/>
            <person name="Barclay S."/>
            <person name="Lawson P."/>
            <person name="Krumholz L."/>
        </authorList>
    </citation>
    <scope>NUCLEOTIDE SEQUENCE [LARGE SCALE GENOMIC DNA]</scope>
    <source>
        <strain evidence="1 2">WSC-7</strain>
    </source>
</reference>
<evidence type="ECO:0000313" key="1">
    <source>
        <dbReference type="EMBL" id="MCQ8117206.1"/>
    </source>
</evidence>